<comment type="similarity">
    <text evidence="1">Belongs to the aldehyde dehydrogenase family.</text>
</comment>
<dbReference type="Gene3D" id="3.40.309.10">
    <property type="entry name" value="Aldehyde Dehydrogenase, Chain A, domain 2"/>
    <property type="match status" value="1"/>
</dbReference>
<comment type="caution">
    <text evidence="5">The sequence shown here is derived from an EMBL/GenBank/DDBJ whole genome shotgun (WGS) entry which is preliminary data.</text>
</comment>
<proteinExistence type="inferred from homology"/>
<dbReference type="InterPro" id="IPR015590">
    <property type="entry name" value="Aldehyde_DH_dom"/>
</dbReference>
<dbReference type="InterPro" id="IPR016163">
    <property type="entry name" value="Ald_DH_C"/>
</dbReference>
<dbReference type="InterPro" id="IPR016161">
    <property type="entry name" value="Ald_DH/histidinol_DH"/>
</dbReference>
<keyword evidence="6" id="KW-1185">Reference proteome</keyword>
<dbReference type="InterPro" id="IPR016162">
    <property type="entry name" value="Ald_DH_N"/>
</dbReference>
<dbReference type="PANTHER" id="PTHR43217:SF1">
    <property type="entry name" value="SUCCINATE SEMIALDEHYDE DEHYDROGENASE [NAD(P)+] SAD"/>
    <property type="match status" value="1"/>
</dbReference>
<feature type="domain" description="Aldehyde dehydrogenase" evidence="4">
    <location>
        <begin position="2"/>
        <end position="451"/>
    </location>
</feature>
<dbReference type="Pfam" id="PF00171">
    <property type="entry name" value="Aldedh"/>
    <property type="match status" value="1"/>
</dbReference>
<dbReference type="PROSITE" id="PS00070">
    <property type="entry name" value="ALDEHYDE_DEHYDR_CYS"/>
    <property type="match status" value="1"/>
</dbReference>
<keyword evidence="2" id="KW-0521">NADP</keyword>
<reference evidence="5 6" key="1">
    <citation type="submission" date="2022-03" db="EMBL/GenBank/DDBJ databases">
        <title>Genomic Encyclopedia of Type Strains, Phase III (KMG-III): the genomes of soil and plant-associated and newly described type strains.</title>
        <authorList>
            <person name="Whitman W."/>
        </authorList>
    </citation>
    <scope>NUCLEOTIDE SEQUENCE [LARGE SCALE GENOMIC DNA]</scope>
    <source>
        <strain evidence="5 6">BSker1</strain>
    </source>
</reference>
<protein>
    <submittedName>
        <fullName evidence="5">Succinate-semialdehyde dehydrogenase/glutarate-semialdehyde dehydrogenase</fullName>
        <ecNumber evidence="5">1.2.1.16</ecNumber>
        <ecNumber evidence="5">1.2.1.20</ecNumber>
        <ecNumber evidence="5">1.2.1.79</ecNumber>
    </submittedName>
</protein>
<dbReference type="InterPro" id="IPR016160">
    <property type="entry name" value="Ald_DH_CS_CYS"/>
</dbReference>
<organism evidence="5 6">
    <name type="scientific">Natronospira proteinivora</name>
    <dbReference type="NCBI Taxonomy" id="1807133"/>
    <lineage>
        <taxon>Bacteria</taxon>
        <taxon>Pseudomonadati</taxon>
        <taxon>Pseudomonadota</taxon>
        <taxon>Gammaproteobacteria</taxon>
        <taxon>Natronospirales</taxon>
        <taxon>Natronospiraceae</taxon>
        <taxon>Natronospira</taxon>
    </lineage>
</organism>
<dbReference type="CDD" id="cd07100">
    <property type="entry name" value="ALDH_SSADH1_GabD1"/>
    <property type="match status" value="1"/>
</dbReference>
<dbReference type="EC" id="1.2.1.79" evidence="5"/>
<evidence type="ECO:0000313" key="6">
    <source>
        <dbReference type="Proteomes" id="UP001523550"/>
    </source>
</evidence>
<dbReference type="GO" id="GO:0102810">
    <property type="term" value="F:glutarate-semialdehyde dehydrogenase (NADP+) activity"/>
    <property type="evidence" value="ECO:0007669"/>
    <property type="project" value="UniProtKB-EC"/>
</dbReference>
<evidence type="ECO:0000256" key="3">
    <source>
        <dbReference type="ARBA" id="ARBA00023002"/>
    </source>
</evidence>
<dbReference type="PANTHER" id="PTHR43217">
    <property type="entry name" value="SUCCINATE SEMIALDEHYDE DEHYDROGENASE [NAD(P)+] SAD"/>
    <property type="match status" value="1"/>
</dbReference>
<dbReference type="EMBL" id="JALJYF010000002">
    <property type="protein sequence ID" value="MCP1728310.1"/>
    <property type="molecule type" value="Genomic_DNA"/>
</dbReference>
<name>A0ABT1GAG4_9GAMM</name>
<evidence type="ECO:0000256" key="2">
    <source>
        <dbReference type="ARBA" id="ARBA00022857"/>
    </source>
</evidence>
<evidence type="ECO:0000259" key="4">
    <source>
        <dbReference type="Pfam" id="PF00171"/>
    </source>
</evidence>
<keyword evidence="3 5" id="KW-0560">Oxidoreductase</keyword>
<evidence type="ECO:0000313" key="5">
    <source>
        <dbReference type="EMBL" id="MCP1728310.1"/>
    </source>
</evidence>
<dbReference type="Gene3D" id="3.40.605.10">
    <property type="entry name" value="Aldehyde Dehydrogenase, Chain A, domain 1"/>
    <property type="match status" value="1"/>
</dbReference>
<dbReference type="EC" id="1.2.1.20" evidence="5"/>
<gene>
    <name evidence="5" type="ORF">J2T60_002310</name>
</gene>
<dbReference type="Proteomes" id="UP001523550">
    <property type="component" value="Unassembled WGS sequence"/>
</dbReference>
<dbReference type="SUPFAM" id="SSF53720">
    <property type="entry name" value="ALDH-like"/>
    <property type="match status" value="1"/>
</dbReference>
<dbReference type="EC" id="1.2.1.16" evidence="5"/>
<dbReference type="GO" id="GO:0036243">
    <property type="term" value="F:succinate-semialdehyde dehydrogenase (NADP+) activity"/>
    <property type="evidence" value="ECO:0007669"/>
    <property type="project" value="UniProtKB-EC"/>
</dbReference>
<dbReference type="InterPro" id="IPR047110">
    <property type="entry name" value="GABD/Sad-like"/>
</dbReference>
<sequence length="454" mass="49193">MTIQSISPVTGQVMESVETMSHAQADVALARADEIGPAWAKKTIDQRTALLARLGDGLRAGKETFAALITREMGKCIGEARAEIEKCAWLCDYYADTAAGFLADETIPTGAQRSYIHYQPLGCVLGIMPWNFPFWQVIRFASPAVTAGNTALLKHAPNVPNCARALEKLFLDAGYPVGVFQNLPVDVDAVSKLIEDDRVHAVTLTGSERAGSAVARQAGAALKKTVLELGGSDPFIVLDDADLDAAVKAAVNARFQANGQSCIAGKRFILDQRVAERFTERFKAAVESLELGDPMDPATRLGPMARKDLRDELHAQVEDALDKGARKVTGCEPVDGPGWFYRPSILADIRPGMRAWEEELFGPVASLITVANDDEALEVANASPYGLGGSLWTRDLQRGERLARQLESGGAYINTITKSDPRTPFGGIKRSGYGRELSYLGLREFVNIKTIWLA</sequence>
<dbReference type="InterPro" id="IPR044148">
    <property type="entry name" value="ALDH_GabD1-like"/>
</dbReference>
<dbReference type="RefSeq" id="WP_253450192.1">
    <property type="nucleotide sequence ID" value="NZ_JALJYF010000002.1"/>
</dbReference>
<accession>A0ABT1GAG4</accession>
<evidence type="ECO:0000256" key="1">
    <source>
        <dbReference type="ARBA" id="ARBA00009986"/>
    </source>
</evidence>